<evidence type="ECO:0000313" key="2">
    <source>
        <dbReference type="EMBL" id="BBA25767.1"/>
    </source>
</evidence>
<keyword evidence="2" id="KW-0614">Plasmid</keyword>
<dbReference type="AlphaFoldDB" id="A0A286NYH2"/>
<dbReference type="RefSeq" id="WP_022649954.1">
    <property type="nucleotide sequence ID" value="NZ_AP018351.1"/>
</dbReference>
<gene>
    <name evidence="2" type="ORF">TUM10695_00065</name>
</gene>
<dbReference type="GeneID" id="39469038"/>
<dbReference type="InterPro" id="IPR048291">
    <property type="entry name" value="Gp38_N"/>
</dbReference>
<geneLocation type="plasmid" evidence="2">
    <name>pMTY10695_IncFIB</name>
</geneLocation>
<evidence type="ECO:0000259" key="1">
    <source>
        <dbReference type="Pfam" id="PF21721"/>
    </source>
</evidence>
<dbReference type="Pfam" id="PF21721">
    <property type="entry name" value="Gp38_N"/>
    <property type="match status" value="1"/>
</dbReference>
<reference evidence="2" key="1">
    <citation type="journal article" date="2018" name="Antimicrob. Agents Chemother.">
        <title>Molecular Characterization of IMP-1-Producing Enterobacter cloacae Complex Isolates in Tokyo.</title>
        <authorList>
            <person name="Aoki K."/>
            <person name="Harada S."/>
            <person name="Yahara K."/>
            <person name="Ishii Y."/>
            <person name="Motooka D."/>
            <person name="Nakamura S."/>
            <person name="Akeda Y."/>
            <person name="Iida T."/>
            <person name="Tomono K."/>
            <person name="Iwata S."/>
            <person name="Moriya K."/>
            <person name="Tateda K."/>
        </authorList>
    </citation>
    <scope>NUCLEOTIDE SEQUENCE</scope>
    <source>
        <strain evidence="2">TUM10695</strain>
        <plasmid evidence="2">pMTY10695_IncFIB</plasmid>
    </source>
</reference>
<name>A0A286NYH2_9ENTR</name>
<dbReference type="EMBL" id="AP018351">
    <property type="protein sequence ID" value="BBA25767.1"/>
    <property type="molecule type" value="Genomic_DNA"/>
</dbReference>
<keyword evidence="2" id="KW-0675">Receptor</keyword>
<sequence>MAIGSGWVGSSAVATTGQRWMSAAGSAVKVGTPFWMSGLVGKSTADFTITTGRSTYDARVQVTNMQWVVVSTNYTGFATATGSIQNVLSNVLTVRPTGSLSGSLFGCEIRHFYQPSGYQNLYLGLVNGPAQNFNLSLNGTVLSFVNYMYLNGVRTYYALTAQNWFFNQVGATFTVSRV</sequence>
<organism evidence="2">
    <name type="scientific">Enterobacter hormaechei</name>
    <dbReference type="NCBI Taxonomy" id="158836"/>
    <lineage>
        <taxon>Bacteria</taxon>
        <taxon>Pseudomonadati</taxon>
        <taxon>Pseudomonadota</taxon>
        <taxon>Gammaproteobacteria</taxon>
        <taxon>Enterobacterales</taxon>
        <taxon>Enterobacteriaceae</taxon>
        <taxon>Enterobacter</taxon>
        <taxon>Enterobacter cloacae complex</taxon>
    </lineage>
</organism>
<protein>
    <submittedName>
        <fullName evidence="2">Receptor recognizing protein Gp38</fullName>
    </submittedName>
</protein>
<feature type="domain" description="Phage tail fibre adhesin Gp38 N-terminal" evidence="1">
    <location>
        <begin position="1"/>
        <end position="40"/>
    </location>
</feature>
<accession>A0A286NYH2</accession>
<proteinExistence type="predicted"/>